<evidence type="ECO:0000313" key="3">
    <source>
        <dbReference type="Proteomes" id="UP000289718"/>
    </source>
</evidence>
<dbReference type="RefSeq" id="WP_129060350.1">
    <property type="nucleotide sequence ID" value="NZ_NXIE01000001.1"/>
</dbReference>
<evidence type="ECO:0000313" key="2">
    <source>
        <dbReference type="EMBL" id="RXK14239.1"/>
    </source>
</evidence>
<proteinExistence type="predicted"/>
<dbReference type="Proteomes" id="UP000289718">
    <property type="component" value="Unassembled WGS sequence"/>
</dbReference>
<dbReference type="AlphaFoldDB" id="A0A4Q1B6L1"/>
<gene>
    <name evidence="2" type="ORF">CP965_01975</name>
</gene>
<keyword evidence="1" id="KW-0472">Membrane</keyword>
<reference evidence="2 3" key="1">
    <citation type="submission" date="2017-09" db="EMBL/GenBank/DDBJ databases">
        <title>Genomics of the genus Arcobacter.</title>
        <authorList>
            <person name="Perez-Cataluna A."/>
            <person name="Figueras M.J."/>
            <person name="Salas-Masso N."/>
        </authorList>
    </citation>
    <scope>NUCLEOTIDE SEQUENCE [LARGE SCALE GENOMIC DNA]</scope>
    <source>
        <strain evidence="2 3">F156-34</strain>
    </source>
</reference>
<accession>A0A4Q1B6L1</accession>
<dbReference type="OrthoDB" id="9957238at2"/>
<name>A0A4Q1B6L1_9BACT</name>
<feature type="transmembrane region" description="Helical" evidence="1">
    <location>
        <begin position="116"/>
        <end position="136"/>
    </location>
</feature>
<sequence length="139" mass="16395">MKKLFFIYFFILNSLLFSDYLMIAKRKTDNYVYSACVRSFYYTDVEFFYNHSFYTNDNIYDKLKLSNFDIETKTGYIYNSGICKLNNKNTLDYTAIPSKELNNNALSILGLSNEDLNFMFALSGTLSAFIFLFGIFRWI</sequence>
<evidence type="ECO:0000256" key="1">
    <source>
        <dbReference type="SAM" id="Phobius"/>
    </source>
</evidence>
<dbReference type="EMBL" id="NXIE01000001">
    <property type="protein sequence ID" value="RXK14239.1"/>
    <property type="molecule type" value="Genomic_DNA"/>
</dbReference>
<keyword evidence="3" id="KW-1185">Reference proteome</keyword>
<comment type="caution">
    <text evidence="2">The sequence shown here is derived from an EMBL/GenBank/DDBJ whole genome shotgun (WGS) entry which is preliminary data.</text>
</comment>
<protein>
    <submittedName>
        <fullName evidence="2">Uncharacterized protein</fullName>
    </submittedName>
</protein>
<feature type="transmembrane region" description="Helical" evidence="1">
    <location>
        <begin position="6"/>
        <end position="23"/>
    </location>
</feature>
<keyword evidence="1" id="KW-1133">Transmembrane helix</keyword>
<keyword evidence="1" id="KW-0812">Transmembrane</keyword>
<organism evidence="2 3">
    <name type="scientific">Halarcobacter mediterraneus</name>
    <dbReference type="NCBI Taxonomy" id="2023153"/>
    <lineage>
        <taxon>Bacteria</taxon>
        <taxon>Pseudomonadati</taxon>
        <taxon>Campylobacterota</taxon>
        <taxon>Epsilonproteobacteria</taxon>
        <taxon>Campylobacterales</taxon>
        <taxon>Arcobacteraceae</taxon>
        <taxon>Halarcobacter</taxon>
    </lineage>
</organism>